<sequence>MKRSDITRRPLPDATLSNLEAEEGEYRERDSGHLYFRVKPNGLKDWQF</sequence>
<organism evidence="2">
    <name type="scientific">Acinetobacter baumannii</name>
    <dbReference type="NCBI Taxonomy" id="470"/>
    <lineage>
        <taxon>Bacteria</taxon>
        <taxon>Pseudomonadati</taxon>
        <taxon>Pseudomonadota</taxon>
        <taxon>Gammaproteobacteria</taxon>
        <taxon>Moraxellales</taxon>
        <taxon>Moraxellaceae</taxon>
        <taxon>Acinetobacter</taxon>
        <taxon>Acinetobacter calcoaceticus/baumannii complex</taxon>
    </lineage>
</organism>
<dbReference type="EMBL" id="AAYLMQ010000032">
    <property type="protein sequence ID" value="EGY2378141.1"/>
    <property type="molecule type" value="Genomic_DNA"/>
</dbReference>
<proteinExistence type="predicted"/>
<comment type="caution">
    <text evidence="2">The sequence shown here is derived from an EMBL/GenBank/DDBJ whole genome shotgun (WGS) entry which is preliminary data.</text>
</comment>
<protein>
    <submittedName>
        <fullName evidence="2">DUF4102 domain-containing protein</fullName>
    </submittedName>
</protein>
<feature type="compositionally biased region" description="Basic and acidic residues" evidence="1">
    <location>
        <begin position="1"/>
        <end position="11"/>
    </location>
</feature>
<feature type="region of interest" description="Disordered" evidence="1">
    <location>
        <begin position="1"/>
        <end position="24"/>
    </location>
</feature>
<accession>A0A9P2P8A8</accession>
<gene>
    <name evidence="2" type="ORF">JHZ39_002543</name>
</gene>
<dbReference type="AlphaFoldDB" id="A0A9P2P8A8"/>
<evidence type="ECO:0000256" key="1">
    <source>
        <dbReference type="SAM" id="MobiDB-lite"/>
    </source>
</evidence>
<reference evidence="2" key="1">
    <citation type="submission" date="2020-12" db="EMBL/GenBank/DDBJ databases">
        <authorList>
            <consortium name="Clinical and Environmental Microbiology Branch: Whole genome sequencing antimicrobial resistance pathogens in the healthcare setting"/>
        </authorList>
    </citation>
    <scope>NUCLEOTIDE SEQUENCE</scope>
    <source>
        <strain evidence="2">2018HL-00813</strain>
    </source>
</reference>
<feature type="non-terminal residue" evidence="2">
    <location>
        <position position="48"/>
    </location>
</feature>
<name>A0A9P2P8A8_ACIBA</name>
<evidence type="ECO:0000313" key="2">
    <source>
        <dbReference type="EMBL" id="EGY2378141.1"/>
    </source>
</evidence>